<organism evidence="2">
    <name type="scientific">Desulfobacca acetoxidans</name>
    <dbReference type="NCBI Taxonomy" id="60893"/>
    <lineage>
        <taxon>Bacteria</taxon>
        <taxon>Pseudomonadati</taxon>
        <taxon>Thermodesulfobacteriota</taxon>
        <taxon>Desulfobaccia</taxon>
        <taxon>Desulfobaccales</taxon>
        <taxon>Desulfobaccaceae</taxon>
        <taxon>Desulfobacca</taxon>
    </lineage>
</organism>
<protein>
    <submittedName>
        <fullName evidence="2">MBL fold metallo-hydrolase</fullName>
    </submittedName>
</protein>
<dbReference type="AlphaFoldDB" id="A0A7C5AL65"/>
<feature type="domain" description="Metallo-beta-lactamase" evidence="1">
    <location>
        <begin position="37"/>
        <end position="239"/>
    </location>
</feature>
<keyword evidence="2" id="KW-0378">Hydrolase</keyword>
<comment type="caution">
    <text evidence="2">The sequence shown here is derived from an EMBL/GenBank/DDBJ whole genome shotgun (WGS) entry which is preliminary data.</text>
</comment>
<dbReference type="Gene3D" id="3.60.15.10">
    <property type="entry name" value="Ribonuclease Z/Hydroxyacylglutathione hydrolase-like"/>
    <property type="match status" value="1"/>
</dbReference>
<accession>A0A7C5AL65</accession>
<dbReference type="EMBL" id="DTKJ01000022">
    <property type="protein sequence ID" value="HGZ11275.1"/>
    <property type="molecule type" value="Genomic_DNA"/>
</dbReference>
<dbReference type="PANTHER" id="PTHR42663:SF4">
    <property type="entry name" value="SLL1036 PROTEIN"/>
    <property type="match status" value="1"/>
</dbReference>
<name>A0A7C5AL65_9BACT</name>
<dbReference type="InterPro" id="IPR036866">
    <property type="entry name" value="RibonucZ/Hydroxyglut_hydro"/>
</dbReference>
<evidence type="ECO:0000259" key="1">
    <source>
        <dbReference type="Pfam" id="PF12706"/>
    </source>
</evidence>
<dbReference type="GO" id="GO:0016787">
    <property type="term" value="F:hydrolase activity"/>
    <property type="evidence" value="ECO:0007669"/>
    <property type="project" value="UniProtKB-KW"/>
</dbReference>
<dbReference type="PANTHER" id="PTHR42663">
    <property type="entry name" value="HYDROLASE C777.06C-RELATED-RELATED"/>
    <property type="match status" value="1"/>
</dbReference>
<dbReference type="CDD" id="cd07715">
    <property type="entry name" value="TaR3-like_MBL-fold"/>
    <property type="match status" value="1"/>
</dbReference>
<proteinExistence type="predicted"/>
<gene>
    <name evidence="2" type="ORF">ENW48_03535</name>
</gene>
<dbReference type="Pfam" id="PF12706">
    <property type="entry name" value="Lactamase_B_2"/>
    <property type="match status" value="1"/>
</dbReference>
<dbReference type="InterPro" id="IPR001279">
    <property type="entry name" value="Metallo-B-lactamas"/>
</dbReference>
<dbReference type="SUPFAM" id="SSF56281">
    <property type="entry name" value="Metallo-hydrolase/oxidoreductase"/>
    <property type="match status" value="1"/>
</dbReference>
<evidence type="ECO:0000313" key="2">
    <source>
        <dbReference type="EMBL" id="HGZ11275.1"/>
    </source>
</evidence>
<reference evidence="2" key="1">
    <citation type="journal article" date="2020" name="mSystems">
        <title>Genome- and Community-Level Interaction Insights into Carbon Utilization and Element Cycling Functions of Hydrothermarchaeota in Hydrothermal Sediment.</title>
        <authorList>
            <person name="Zhou Z."/>
            <person name="Liu Y."/>
            <person name="Xu W."/>
            <person name="Pan J."/>
            <person name="Luo Z.H."/>
            <person name="Li M."/>
        </authorList>
    </citation>
    <scope>NUCLEOTIDE SEQUENCE [LARGE SCALE GENOMIC DNA]</scope>
    <source>
        <strain evidence="2">SpSt-853</strain>
    </source>
</reference>
<sequence>MKICFWGCRGSIPAPGPDTLEFGGNTTCVEVILNSGRRLVIDAGTGIRLLGEYLQTRVATVRLHLLLTHNHWDHLMGLPFFAPIYREDSEIQVDGWPLAMPALRRIFDDHMGDGFFPVGFEQLKSHVTFLNKIARTPLILDDVIIEALPLNHPQGCLGYRFREEGHTLVFFTDNELGLEGGHRFPEFVRFCRHADLLVHDAQYLPEEISMHRGWGHSTYEEVVRLALEAEVKHLLFTHHDPGRSDHEVRQIVKRAQKLAGASGSILPIDAAREGTVISLPVRVPTGHRRQAALTRKNRKASTP</sequence>